<proteinExistence type="predicted"/>
<dbReference type="GO" id="GO:0016279">
    <property type="term" value="F:protein-lysine N-methyltransferase activity"/>
    <property type="evidence" value="ECO:0007669"/>
    <property type="project" value="TreeGrafter"/>
</dbReference>
<organism evidence="2 3">
    <name type="scientific">Lithohypha guttulata</name>
    <dbReference type="NCBI Taxonomy" id="1690604"/>
    <lineage>
        <taxon>Eukaryota</taxon>
        <taxon>Fungi</taxon>
        <taxon>Dikarya</taxon>
        <taxon>Ascomycota</taxon>
        <taxon>Pezizomycotina</taxon>
        <taxon>Eurotiomycetes</taxon>
        <taxon>Chaetothyriomycetidae</taxon>
        <taxon>Chaetothyriales</taxon>
        <taxon>Trichomeriaceae</taxon>
        <taxon>Lithohypha</taxon>
    </lineage>
</organism>
<accession>A0AAN7T2G0</accession>
<dbReference type="PANTHER" id="PTHR13271:SF76">
    <property type="entry name" value="SET DOMAIN-CONTAINING PROTEIN 8"/>
    <property type="match status" value="1"/>
</dbReference>
<dbReference type="EMBL" id="JAVRRJ010000003">
    <property type="protein sequence ID" value="KAK5086584.1"/>
    <property type="molecule type" value="Genomic_DNA"/>
</dbReference>
<dbReference type="InterPro" id="IPR046341">
    <property type="entry name" value="SET_dom_sf"/>
</dbReference>
<dbReference type="Proteomes" id="UP001309876">
    <property type="component" value="Unassembled WGS sequence"/>
</dbReference>
<protein>
    <recommendedName>
        <fullName evidence="1">SET domain-containing protein</fullName>
    </recommendedName>
</protein>
<dbReference type="CDD" id="cd10527">
    <property type="entry name" value="SET_LSMT"/>
    <property type="match status" value="1"/>
</dbReference>
<evidence type="ECO:0000313" key="3">
    <source>
        <dbReference type="Proteomes" id="UP001309876"/>
    </source>
</evidence>
<reference evidence="2 3" key="1">
    <citation type="submission" date="2023-08" db="EMBL/GenBank/DDBJ databases">
        <title>Black Yeasts Isolated from many extreme environments.</title>
        <authorList>
            <person name="Coleine C."/>
            <person name="Stajich J.E."/>
            <person name="Selbmann L."/>
        </authorList>
    </citation>
    <scope>NUCLEOTIDE SEQUENCE [LARGE SCALE GENOMIC DNA]</scope>
    <source>
        <strain evidence="2 3">CCFEE 5910</strain>
    </source>
</reference>
<dbReference type="PROSITE" id="PS50280">
    <property type="entry name" value="SET"/>
    <property type="match status" value="1"/>
</dbReference>
<dbReference type="PANTHER" id="PTHR13271">
    <property type="entry name" value="UNCHARACTERIZED PUTATIVE METHYLTRANSFERASE"/>
    <property type="match status" value="1"/>
</dbReference>
<dbReference type="AlphaFoldDB" id="A0AAN7T2G0"/>
<sequence length="473" mass="53148">MRYATIALDQLTPWSQLNDVKLYGTKISANIVTEEGVSKGGGLVSTSTHESEDVLLSIPSDLILSKESLLQCAKTDVHLRQLVEVLEDFIEMTISSPDFTDYAIGVRSPFTDYFCALPKEISLPTFLSADERDLLVGTSLFDALEQKLASLDREFELLKDRTISIDWCSRLWWHEESGRLSFDDWKLADALYRSRALDLPQGVGDAMVPVLDMANHSADDRYNARFEIGDGGRVLLMVRGGRQIAEHEEINITYGCGGASEMIFSYGFLEENVQSAREMFLSLPAPQDDPLRAAKMYFAKEAPGVRIFLNAKGHVSWESNFVWWLCINEEDGLDFEVLQTRDGARELRATWKGESLSPECLESTLISDDRKDIFLLRATVIIQQRIESQGEELSTSQAAFDQTLARIRSDDRKFVHETIRSLRGLELNLLAASFSALESAKQELLLSRTVAEYLAASSTTIHEPEGQQEEDFS</sequence>
<dbReference type="InterPro" id="IPR001214">
    <property type="entry name" value="SET_dom"/>
</dbReference>
<dbReference type="Gene3D" id="3.90.1410.10">
    <property type="entry name" value="set domain protein methyltransferase, domain 1"/>
    <property type="match status" value="1"/>
</dbReference>
<dbReference type="InterPro" id="IPR050600">
    <property type="entry name" value="SETD3_SETD6_MTase"/>
</dbReference>
<gene>
    <name evidence="2" type="ORF">LTR05_003752</name>
</gene>
<dbReference type="GO" id="GO:0005634">
    <property type="term" value="C:nucleus"/>
    <property type="evidence" value="ECO:0007669"/>
    <property type="project" value="TreeGrafter"/>
</dbReference>
<evidence type="ECO:0000313" key="2">
    <source>
        <dbReference type="EMBL" id="KAK5086584.1"/>
    </source>
</evidence>
<keyword evidence="3" id="KW-1185">Reference proteome</keyword>
<comment type="caution">
    <text evidence="2">The sequence shown here is derived from an EMBL/GenBank/DDBJ whole genome shotgun (WGS) entry which is preliminary data.</text>
</comment>
<feature type="domain" description="SET" evidence="1">
    <location>
        <begin position="18"/>
        <end position="255"/>
    </location>
</feature>
<dbReference type="SUPFAM" id="SSF82199">
    <property type="entry name" value="SET domain"/>
    <property type="match status" value="1"/>
</dbReference>
<name>A0AAN7T2G0_9EURO</name>
<evidence type="ECO:0000259" key="1">
    <source>
        <dbReference type="PROSITE" id="PS50280"/>
    </source>
</evidence>